<dbReference type="InterPro" id="IPR004324">
    <property type="entry name" value="FBT"/>
</dbReference>
<keyword evidence="6 7" id="KW-0472">Membrane</keyword>
<dbReference type="PANTHER" id="PTHR31585:SF6">
    <property type="entry name" value="FOLATE-BIOPTERIN TRANSPORTER 2-RELATED"/>
    <property type="match status" value="1"/>
</dbReference>
<keyword evidence="9" id="KW-1185">Reference proteome</keyword>
<dbReference type="Gene3D" id="1.20.1250.20">
    <property type="entry name" value="MFS general substrate transporter like domains"/>
    <property type="match status" value="1"/>
</dbReference>
<dbReference type="PANTHER" id="PTHR31585">
    <property type="entry name" value="FOLATE-BIOPTERIN TRANSPORTER 1, CHLOROPLASTIC"/>
    <property type="match status" value="1"/>
</dbReference>
<reference evidence="8 9" key="1">
    <citation type="submission" date="2023-12" db="EMBL/GenBank/DDBJ databases">
        <title>A high-quality genome assembly for Dillenia turbinata (Dilleniales).</title>
        <authorList>
            <person name="Chanderbali A."/>
        </authorList>
    </citation>
    <scope>NUCLEOTIDE SEQUENCE [LARGE SCALE GENOMIC DNA]</scope>
    <source>
        <strain evidence="8">LSX21</strain>
        <tissue evidence="8">Leaf</tissue>
    </source>
</reference>
<feature type="transmembrane region" description="Helical" evidence="7">
    <location>
        <begin position="436"/>
        <end position="458"/>
    </location>
</feature>
<feature type="transmembrane region" description="Helical" evidence="7">
    <location>
        <begin position="212"/>
        <end position="231"/>
    </location>
</feature>
<evidence type="ECO:0000313" key="8">
    <source>
        <dbReference type="EMBL" id="KAK6912479.1"/>
    </source>
</evidence>
<keyword evidence="5 7" id="KW-1133">Transmembrane helix</keyword>
<feature type="transmembrane region" description="Helical" evidence="7">
    <location>
        <begin position="143"/>
        <end position="164"/>
    </location>
</feature>
<proteinExistence type="inferred from homology"/>
<sequence>MIEDDEEINVQPNAETEEQTGLRNGFCKFVMAPICWIKMLSDEMHWSFVYGVLVINGVSQGLGGALGRLGKDYYLKDVQKVQPSEAQIYSGVIYIPWIVKPIWGILTDVVPILGFRRRPYLIFSGLLGVISMLLLSLHEMLHLVLAIMALLAGNISVAFADATVDACIAENSITHPFLAPDLQSLCELSLSSGELIGFLISGILVHQIGPQGVFGLLTVPAVLVVSVGIFLDEPHKPDFAYHQVFQNFLDACKALWTTLKCPDIWRPCLYMYLSLAVSVDIYDGMFYWLTDAAGGPSFSQETVGLISSIGSVGAILGALLYQNVLKNHPFRGLFFWSQLLFGLSGMMDLVLVLRINLKFGIPDYLFAVIDRGVSNLVDKLKWLPLLVLSSRICPPGIEGTFFALLMSIQNFGVISSSWGGGLLLHAMGITRTQFHNLWLAILIRNILRVTPLCLLFLVPRGDPDTPAPANDVLDSEEAALVLDDDNVELVSLLAPN</sequence>
<name>A0AAN8YRD2_9MAGN</name>
<dbReference type="EMBL" id="JBAMMX010000027">
    <property type="protein sequence ID" value="KAK6912479.1"/>
    <property type="molecule type" value="Genomic_DNA"/>
</dbReference>
<feature type="transmembrane region" description="Helical" evidence="7">
    <location>
        <begin position="333"/>
        <end position="355"/>
    </location>
</feature>
<organism evidence="8 9">
    <name type="scientific">Dillenia turbinata</name>
    <dbReference type="NCBI Taxonomy" id="194707"/>
    <lineage>
        <taxon>Eukaryota</taxon>
        <taxon>Viridiplantae</taxon>
        <taxon>Streptophyta</taxon>
        <taxon>Embryophyta</taxon>
        <taxon>Tracheophyta</taxon>
        <taxon>Spermatophyta</taxon>
        <taxon>Magnoliopsida</taxon>
        <taxon>eudicotyledons</taxon>
        <taxon>Gunneridae</taxon>
        <taxon>Pentapetalae</taxon>
        <taxon>Dilleniales</taxon>
        <taxon>Dilleniaceae</taxon>
        <taxon>Dillenia</taxon>
    </lineage>
</organism>
<dbReference type="Pfam" id="PF03092">
    <property type="entry name" value="BT1"/>
    <property type="match status" value="1"/>
</dbReference>
<feature type="transmembrane region" description="Helical" evidence="7">
    <location>
        <begin position="118"/>
        <end position="137"/>
    </location>
</feature>
<feature type="transmembrane region" description="Helical" evidence="7">
    <location>
        <begin position="401"/>
        <end position="424"/>
    </location>
</feature>
<dbReference type="InterPro" id="IPR036259">
    <property type="entry name" value="MFS_trans_sf"/>
</dbReference>
<keyword evidence="3" id="KW-0813">Transport</keyword>
<comment type="caution">
    <text evidence="8">The sequence shown here is derived from an EMBL/GenBank/DDBJ whole genome shotgun (WGS) entry which is preliminary data.</text>
</comment>
<evidence type="ECO:0000256" key="7">
    <source>
        <dbReference type="SAM" id="Phobius"/>
    </source>
</evidence>
<evidence type="ECO:0000256" key="4">
    <source>
        <dbReference type="ARBA" id="ARBA00022692"/>
    </source>
</evidence>
<dbReference type="GO" id="GO:0016020">
    <property type="term" value="C:membrane"/>
    <property type="evidence" value="ECO:0007669"/>
    <property type="project" value="UniProtKB-SubCell"/>
</dbReference>
<dbReference type="InterPro" id="IPR039309">
    <property type="entry name" value="BT1"/>
</dbReference>
<dbReference type="SUPFAM" id="SSF103473">
    <property type="entry name" value="MFS general substrate transporter"/>
    <property type="match status" value="1"/>
</dbReference>
<dbReference type="AlphaFoldDB" id="A0AAN8YRD2"/>
<evidence type="ECO:0000256" key="2">
    <source>
        <dbReference type="ARBA" id="ARBA00007015"/>
    </source>
</evidence>
<evidence type="ECO:0000256" key="5">
    <source>
        <dbReference type="ARBA" id="ARBA00022989"/>
    </source>
</evidence>
<keyword evidence="4 7" id="KW-0812">Transmembrane</keyword>
<gene>
    <name evidence="8" type="ORF">RJ641_022080</name>
</gene>
<feature type="transmembrane region" description="Helical" evidence="7">
    <location>
        <begin position="86"/>
        <end position="106"/>
    </location>
</feature>
<comment type="similarity">
    <text evidence="2">Belongs to the major facilitator superfamily. Folate-biopterin transporter (TC 2.A.71) family.</text>
</comment>
<comment type="subcellular location">
    <subcellularLocation>
        <location evidence="1">Membrane</location>
        <topology evidence="1">Multi-pass membrane protein</topology>
    </subcellularLocation>
</comment>
<protein>
    <submittedName>
        <fullName evidence="8">Biopterin transporter family</fullName>
    </submittedName>
</protein>
<dbReference type="CDD" id="cd17484">
    <property type="entry name" value="MFS_FBT"/>
    <property type="match status" value="1"/>
</dbReference>
<dbReference type="NCBIfam" id="TIGR00788">
    <property type="entry name" value="fbt"/>
    <property type="match status" value="1"/>
</dbReference>
<evidence type="ECO:0000313" key="9">
    <source>
        <dbReference type="Proteomes" id="UP001370490"/>
    </source>
</evidence>
<accession>A0AAN8YRD2</accession>
<feature type="transmembrane region" description="Helical" evidence="7">
    <location>
        <begin position="48"/>
        <end position="66"/>
    </location>
</feature>
<feature type="transmembrane region" description="Helical" evidence="7">
    <location>
        <begin position="302"/>
        <end position="321"/>
    </location>
</feature>
<evidence type="ECO:0000256" key="6">
    <source>
        <dbReference type="ARBA" id="ARBA00023136"/>
    </source>
</evidence>
<evidence type="ECO:0000256" key="1">
    <source>
        <dbReference type="ARBA" id="ARBA00004141"/>
    </source>
</evidence>
<feature type="transmembrane region" description="Helical" evidence="7">
    <location>
        <begin position="269"/>
        <end position="290"/>
    </location>
</feature>
<dbReference type="Proteomes" id="UP001370490">
    <property type="component" value="Unassembled WGS sequence"/>
</dbReference>
<evidence type="ECO:0000256" key="3">
    <source>
        <dbReference type="ARBA" id="ARBA00022448"/>
    </source>
</evidence>